<sequence>MATDDKTPPSAPQASENLEGQSMTTSATVPAPTSADSSSNKSENSDNNRDIKAEDDVDNDSEDSATEINIRMPMAAPGAPRQPRPQPSMLLRESQGRVQSRTMRQWIDSVMEGRGCHSERELGGKTATAVPVDAFTEHPIRPPPIHIDAATGQPVRTAAVEVNIPRPTPTAASEPVLDRIGEFVLRSIDS</sequence>
<dbReference type="EMBL" id="DS268761">
    <property type="protein sequence ID" value="EFP01324.1"/>
    <property type="molecule type" value="Genomic_DNA"/>
</dbReference>
<organism evidence="3">
    <name type="scientific">Caenorhabditis remanei</name>
    <name type="common">Caenorhabditis vulgaris</name>
    <dbReference type="NCBI Taxonomy" id="31234"/>
    <lineage>
        <taxon>Eukaryota</taxon>
        <taxon>Metazoa</taxon>
        <taxon>Ecdysozoa</taxon>
        <taxon>Nematoda</taxon>
        <taxon>Chromadorea</taxon>
        <taxon>Rhabditida</taxon>
        <taxon>Rhabditina</taxon>
        <taxon>Rhabditomorpha</taxon>
        <taxon>Rhabditoidea</taxon>
        <taxon>Rhabditidae</taxon>
        <taxon>Peloderinae</taxon>
        <taxon>Caenorhabditis</taxon>
    </lineage>
</organism>
<feature type="region of interest" description="Disordered" evidence="1">
    <location>
        <begin position="1"/>
        <end position="100"/>
    </location>
</feature>
<proteinExistence type="predicted"/>
<feature type="compositionally biased region" description="Acidic residues" evidence="1">
    <location>
        <begin position="55"/>
        <end position="65"/>
    </location>
</feature>
<dbReference type="Proteomes" id="UP000008281">
    <property type="component" value="Unassembled WGS sequence"/>
</dbReference>
<protein>
    <submittedName>
        <fullName evidence="2">Uncharacterized protein</fullName>
    </submittedName>
</protein>
<evidence type="ECO:0000313" key="2">
    <source>
        <dbReference type="EMBL" id="EFP01324.1"/>
    </source>
</evidence>
<evidence type="ECO:0000256" key="1">
    <source>
        <dbReference type="SAM" id="MobiDB-lite"/>
    </source>
</evidence>
<accession>E3NJV5</accession>
<dbReference type="AlphaFoldDB" id="E3NJV5"/>
<feature type="compositionally biased region" description="Basic and acidic residues" evidence="1">
    <location>
        <begin position="43"/>
        <end position="54"/>
    </location>
</feature>
<gene>
    <name evidence="2" type="ORF">CRE_21001</name>
</gene>
<feature type="compositionally biased region" description="Low complexity" evidence="1">
    <location>
        <begin position="22"/>
        <end position="42"/>
    </location>
</feature>
<dbReference type="HOGENOM" id="CLU_1429244_0_0_1"/>
<reference evidence="2" key="1">
    <citation type="submission" date="2007-07" db="EMBL/GenBank/DDBJ databases">
        <title>PCAP assembly of the Caenorhabditis remanei genome.</title>
        <authorList>
            <consortium name="The Caenorhabditis remanei Sequencing Consortium"/>
            <person name="Wilson R.K."/>
        </authorList>
    </citation>
    <scope>NUCLEOTIDE SEQUENCE [LARGE SCALE GENOMIC DNA]</scope>
    <source>
        <strain evidence="2">PB4641</strain>
    </source>
</reference>
<keyword evidence="3" id="KW-1185">Reference proteome</keyword>
<feature type="compositionally biased region" description="Polar residues" evidence="1">
    <location>
        <begin position="12"/>
        <end position="21"/>
    </location>
</feature>
<name>E3NJV5_CAERE</name>
<evidence type="ECO:0000313" key="3">
    <source>
        <dbReference type="Proteomes" id="UP000008281"/>
    </source>
</evidence>